<dbReference type="EMBL" id="BAAAHB010000001">
    <property type="protein sequence ID" value="GAA0442480.1"/>
    <property type="molecule type" value="Genomic_DNA"/>
</dbReference>
<keyword evidence="1" id="KW-0560">Oxidoreductase</keyword>
<dbReference type="InterPro" id="IPR000683">
    <property type="entry name" value="Gfo/Idh/MocA-like_OxRdtase_N"/>
</dbReference>
<organism evidence="3 4">
    <name type="scientific">Streptomyces stramineus</name>
    <dbReference type="NCBI Taxonomy" id="173861"/>
    <lineage>
        <taxon>Bacteria</taxon>
        <taxon>Bacillati</taxon>
        <taxon>Actinomycetota</taxon>
        <taxon>Actinomycetes</taxon>
        <taxon>Kitasatosporales</taxon>
        <taxon>Streptomycetaceae</taxon>
        <taxon>Streptomyces</taxon>
    </lineage>
</organism>
<reference evidence="4" key="1">
    <citation type="journal article" date="2019" name="Int. J. Syst. Evol. Microbiol.">
        <title>The Global Catalogue of Microorganisms (GCM) 10K type strain sequencing project: providing services to taxonomists for standard genome sequencing and annotation.</title>
        <authorList>
            <consortium name="The Broad Institute Genomics Platform"/>
            <consortium name="The Broad Institute Genome Sequencing Center for Infectious Disease"/>
            <person name="Wu L."/>
            <person name="Ma J."/>
        </authorList>
    </citation>
    <scope>NUCLEOTIDE SEQUENCE [LARGE SCALE GENOMIC DNA]</scope>
    <source>
        <strain evidence="4">JCM 10649</strain>
    </source>
</reference>
<dbReference type="Proteomes" id="UP001499895">
    <property type="component" value="Unassembled WGS sequence"/>
</dbReference>
<dbReference type="InterPro" id="IPR050463">
    <property type="entry name" value="Gfo/Idh/MocA_oxidrdct_glycsds"/>
</dbReference>
<protein>
    <recommendedName>
        <fullName evidence="2">Gfo/Idh/MocA-like oxidoreductase N-terminal domain-containing protein</fullName>
    </recommendedName>
</protein>
<dbReference type="SUPFAM" id="SSF51735">
    <property type="entry name" value="NAD(P)-binding Rossmann-fold domains"/>
    <property type="match status" value="1"/>
</dbReference>
<dbReference type="Gene3D" id="3.30.360.10">
    <property type="entry name" value="Dihydrodipicolinate Reductase, domain 2"/>
    <property type="match status" value="1"/>
</dbReference>
<evidence type="ECO:0000256" key="1">
    <source>
        <dbReference type="ARBA" id="ARBA00023002"/>
    </source>
</evidence>
<evidence type="ECO:0000313" key="3">
    <source>
        <dbReference type="EMBL" id="GAA0442480.1"/>
    </source>
</evidence>
<keyword evidence="4" id="KW-1185">Reference proteome</keyword>
<dbReference type="PANTHER" id="PTHR43818:SF11">
    <property type="entry name" value="BCDNA.GH03377"/>
    <property type="match status" value="1"/>
</dbReference>
<dbReference type="Gene3D" id="3.40.50.720">
    <property type="entry name" value="NAD(P)-binding Rossmann-like Domain"/>
    <property type="match status" value="1"/>
</dbReference>
<gene>
    <name evidence="3" type="ORF">GCM10009544_01520</name>
</gene>
<name>A0ABP3J587_9ACTN</name>
<sequence>MTKRNLSWGMQSGKSEIGHNFVKIYALLGATLPFLPNKLFVTVGLRGCSGVEDETLGTAWRSSTVAVSRRSAPCSPPPAASTMPGCTTAPVATAAQEWCRRTPPRLTTSREVIYGRAVLVNRVGVALVGPGGVSRRHVEALAHVDGAVLRGILHQSPMTGFPESNARYLSWSQLLSDASVQLVSFCTQGRTQTRLARQALGAGKAVLLEGIAAHSTAELDQLVELSERTGRPAGVMLPYRYGLPQDLLQGGWRSSATATLAISRYHPPAPPGCSAECGAAPAVARVITRLGMHYLDVVCQLLGPLAEVLVAGPQERAGNAGGRVAGVVRFAAGGVLSFAVTCESPTRIERLAVLDVDQSLIIEDGRIVTDGAAGPVERPVMHVPGLRTEVYRDMTEAVMTGRPPRRCHLSATRAVTVILDSVRRQFEAAAGDAHHGSRGGRPSA</sequence>
<dbReference type="PANTHER" id="PTHR43818">
    <property type="entry name" value="BCDNA.GH03377"/>
    <property type="match status" value="1"/>
</dbReference>
<evidence type="ECO:0000313" key="4">
    <source>
        <dbReference type="Proteomes" id="UP001499895"/>
    </source>
</evidence>
<comment type="caution">
    <text evidence="3">The sequence shown here is derived from an EMBL/GenBank/DDBJ whole genome shotgun (WGS) entry which is preliminary data.</text>
</comment>
<feature type="domain" description="Gfo/Idh/MocA-like oxidoreductase N-terminal" evidence="2">
    <location>
        <begin position="124"/>
        <end position="234"/>
    </location>
</feature>
<accession>A0ABP3J587</accession>
<dbReference type="InterPro" id="IPR036291">
    <property type="entry name" value="NAD(P)-bd_dom_sf"/>
</dbReference>
<proteinExistence type="predicted"/>
<dbReference type="Pfam" id="PF01408">
    <property type="entry name" value="GFO_IDH_MocA"/>
    <property type="match status" value="1"/>
</dbReference>
<evidence type="ECO:0000259" key="2">
    <source>
        <dbReference type="Pfam" id="PF01408"/>
    </source>
</evidence>